<protein>
    <submittedName>
        <fullName evidence="1">Uncharacterized protein</fullName>
    </submittedName>
</protein>
<keyword evidence="2" id="KW-1185">Reference proteome</keyword>
<comment type="caution">
    <text evidence="1">The sequence shown here is derived from an EMBL/GenBank/DDBJ whole genome shotgun (WGS) entry which is preliminary data.</text>
</comment>
<proteinExistence type="predicted"/>
<dbReference type="GeneID" id="63832123"/>
<sequence>MKVHFWCPNPSLVSASPQLRAIFPSTLMVHLPRSAPHVAKAAPRSCVRPSSYASPPNGWDTHDECPNHSSEVWHFKMRPVGLDSGS</sequence>
<dbReference type="AlphaFoldDB" id="A0A9P5CQW2"/>
<reference evidence="1" key="1">
    <citation type="journal article" date="2020" name="Phytopathology">
        <title>Genome sequence of the chestnut blight fungus Cryphonectria parasitica EP155: A fundamental resource for an archetypical invasive plant pathogen.</title>
        <authorList>
            <person name="Crouch J.A."/>
            <person name="Dawe A."/>
            <person name="Aerts A."/>
            <person name="Barry K."/>
            <person name="Churchill A.C.L."/>
            <person name="Grimwood J."/>
            <person name="Hillman B."/>
            <person name="Milgroom M.G."/>
            <person name="Pangilinan J."/>
            <person name="Smith M."/>
            <person name="Salamov A."/>
            <person name="Schmutz J."/>
            <person name="Yadav J."/>
            <person name="Grigoriev I.V."/>
            <person name="Nuss D."/>
        </authorList>
    </citation>
    <scope>NUCLEOTIDE SEQUENCE</scope>
    <source>
        <strain evidence="1">EP155</strain>
    </source>
</reference>
<accession>A0A9P5CQW2</accession>
<evidence type="ECO:0000313" key="2">
    <source>
        <dbReference type="Proteomes" id="UP000803844"/>
    </source>
</evidence>
<dbReference type="RefSeq" id="XP_040778890.1">
    <property type="nucleotide sequence ID" value="XM_040914994.1"/>
</dbReference>
<gene>
    <name evidence="1" type="ORF">M406DRAFT_102166</name>
</gene>
<name>A0A9P5CQW2_CRYP1</name>
<evidence type="ECO:0000313" key="1">
    <source>
        <dbReference type="EMBL" id="KAF3767929.1"/>
    </source>
</evidence>
<dbReference type="Proteomes" id="UP000803844">
    <property type="component" value="Unassembled WGS sequence"/>
</dbReference>
<dbReference type="EMBL" id="MU032346">
    <property type="protein sequence ID" value="KAF3767929.1"/>
    <property type="molecule type" value="Genomic_DNA"/>
</dbReference>
<organism evidence="1 2">
    <name type="scientific">Cryphonectria parasitica (strain ATCC 38755 / EP155)</name>
    <dbReference type="NCBI Taxonomy" id="660469"/>
    <lineage>
        <taxon>Eukaryota</taxon>
        <taxon>Fungi</taxon>
        <taxon>Dikarya</taxon>
        <taxon>Ascomycota</taxon>
        <taxon>Pezizomycotina</taxon>
        <taxon>Sordariomycetes</taxon>
        <taxon>Sordariomycetidae</taxon>
        <taxon>Diaporthales</taxon>
        <taxon>Cryphonectriaceae</taxon>
        <taxon>Cryphonectria-Endothia species complex</taxon>
        <taxon>Cryphonectria</taxon>
    </lineage>
</organism>